<accession>A0A1F6GBH0</accession>
<name>A0A1F6GBH0_9PROT</name>
<evidence type="ECO:0000313" key="11">
    <source>
        <dbReference type="Proteomes" id="UP000178449"/>
    </source>
</evidence>
<feature type="binding site" evidence="9">
    <location>
        <position position="123"/>
    </location>
    <ligand>
        <name>S-adenosyl-L-methionine</name>
        <dbReference type="ChEBI" id="CHEBI:59789"/>
    </ligand>
</feature>
<dbReference type="InterPro" id="IPR008854">
    <property type="entry name" value="TPMT"/>
</dbReference>
<dbReference type="PANTHER" id="PTHR10259:SF11">
    <property type="entry name" value="THIOPURINE S-METHYLTRANSFERASE"/>
    <property type="match status" value="1"/>
</dbReference>
<dbReference type="FunFam" id="3.40.50.150:FF:000101">
    <property type="entry name" value="Thiopurine S-methyltransferase"/>
    <property type="match status" value="1"/>
</dbReference>
<feature type="binding site" evidence="9">
    <location>
        <position position="10"/>
    </location>
    <ligand>
        <name>S-adenosyl-L-methionine</name>
        <dbReference type="ChEBI" id="CHEBI:59789"/>
    </ligand>
</feature>
<dbReference type="STRING" id="1817772.A2527_04915"/>
<dbReference type="NCBIfam" id="TIGR03840">
    <property type="entry name" value="TMPT_Se_Te"/>
    <property type="match status" value="1"/>
</dbReference>
<evidence type="ECO:0000313" key="10">
    <source>
        <dbReference type="EMBL" id="OGG95450.1"/>
    </source>
</evidence>
<dbReference type="GO" id="GO:0005737">
    <property type="term" value="C:cytoplasm"/>
    <property type="evidence" value="ECO:0007669"/>
    <property type="project" value="UniProtKB-SubCell"/>
</dbReference>
<evidence type="ECO:0000256" key="4">
    <source>
        <dbReference type="ARBA" id="ARBA00011905"/>
    </source>
</evidence>
<dbReference type="EC" id="2.1.1.67" evidence="4 9"/>
<dbReference type="PROSITE" id="PS51585">
    <property type="entry name" value="SAM_MT_TPMT"/>
    <property type="match status" value="1"/>
</dbReference>
<dbReference type="EMBL" id="MFNE01000023">
    <property type="protein sequence ID" value="OGG95450.1"/>
    <property type="molecule type" value="Genomic_DNA"/>
</dbReference>
<dbReference type="Gene3D" id="3.40.50.150">
    <property type="entry name" value="Vaccinia Virus protein VP39"/>
    <property type="match status" value="1"/>
</dbReference>
<keyword evidence="7 9" id="KW-0808">Transferase</keyword>
<dbReference type="GO" id="GO:0032259">
    <property type="term" value="P:methylation"/>
    <property type="evidence" value="ECO:0007669"/>
    <property type="project" value="UniProtKB-KW"/>
</dbReference>
<reference evidence="10 11" key="1">
    <citation type="journal article" date="2016" name="Nat. Commun.">
        <title>Thousands of microbial genomes shed light on interconnected biogeochemical processes in an aquifer system.</title>
        <authorList>
            <person name="Anantharaman K."/>
            <person name="Brown C.T."/>
            <person name="Hug L.A."/>
            <person name="Sharon I."/>
            <person name="Castelle C.J."/>
            <person name="Probst A.J."/>
            <person name="Thomas B.C."/>
            <person name="Singh A."/>
            <person name="Wilkins M.J."/>
            <person name="Karaoz U."/>
            <person name="Brodie E.L."/>
            <person name="Williams K.H."/>
            <person name="Hubbard S.S."/>
            <person name="Banfield J.F."/>
        </authorList>
    </citation>
    <scope>NUCLEOTIDE SEQUENCE [LARGE SCALE GENOMIC DNA]</scope>
</reference>
<dbReference type="Pfam" id="PF05724">
    <property type="entry name" value="TPMT"/>
    <property type="match status" value="1"/>
</dbReference>
<comment type="catalytic activity">
    <reaction evidence="1 9">
        <text>S-adenosyl-L-methionine + a thiopurine = S-adenosyl-L-homocysteine + a thiopurine S-methylether.</text>
        <dbReference type="EC" id="2.1.1.67"/>
    </reaction>
</comment>
<sequence length="212" mass="23992">MEPNFWLERWQENQIGFHQNQVTAHLSEYWPRLGLKAGARVLVPLCGKSLDMLWLLSQGLEVIGVELSPLAASQFFAENRLVFTTSNQENFTQYHFDQLTLMVGDFFALTKAQAGRIDAVFERASLIALPPTMRPAYAKHMETLCPQAKHLLVTMEYDTTQMSGPPFSVGQKEVEALYPGLIPLGRVDTLDSYSQFKARGLTHLAERIYGRL</sequence>
<dbReference type="GO" id="GO:0010038">
    <property type="term" value="P:response to metal ion"/>
    <property type="evidence" value="ECO:0007669"/>
    <property type="project" value="InterPro"/>
</dbReference>
<dbReference type="HAMAP" id="MF_00812">
    <property type="entry name" value="Thiopur_methtran"/>
    <property type="match status" value="1"/>
</dbReference>
<keyword evidence="5 9" id="KW-0963">Cytoplasm</keyword>
<keyword evidence="6 9" id="KW-0489">Methyltransferase</keyword>
<comment type="caution">
    <text evidence="10">The sequence shown here is derived from an EMBL/GenBank/DDBJ whole genome shotgun (WGS) entry which is preliminary data.</text>
</comment>
<dbReference type="NCBIfam" id="NF009732">
    <property type="entry name" value="PRK13255.1"/>
    <property type="match status" value="1"/>
</dbReference>
<comment type="similarity">
    <text evidence="3 9">Belongs to the class I-like SAM-binding methyltransferase superfamily. TPMT family.</text>
</comment>
<comment type="subcellular location">
    <subcellularLocation>
        <location evidence="2 9">Cytoplasm</location>
    </subcellularLocation>
</comment>
<evidence type="ECO:0000256" key="2">
    <source>
        <dbReference type="ARBA" id="ARBA00004496"/>
    </source>
</evidence>
<dbReference type="InterPro" id="IPR029063">
    <property type="entry name" value="SAM-dependent_MTases_sf"/>
</dbReference>
<feature type="binding site" evidence="9">
    <location>
        <position position="66"/>
    </location>
    <ligand>
        <name>S-adenosyl-L-methionine</name>
        <dbReference type="ChEBI" id="CHEBI:59789"/>
    </ligand>
</feature>
<dbReference type="PIRSF" id="PIRSF023956">
    <property type="entry name" value="Thiopurine_S-methyltransferase"/>
    <property type="match status" value="1"/>
</dbReference>
<dbReference type="AlphaFoldDB" id="A0A1F6GBH0"/>
<dbReference type="GO" id="GO:0008119">
    <property type="term" value="F:thiopurine S-methyltransferase activity"/>
    <property type="evidence" value="ECO:0007669"/>
    <property type="project" value="UniProtKB-UniRule"/>
</dbReference>
<protein>
    <recommendedName>
        <fullName evidence="4 9">Thiopurine S-methyltransferase</fullName>
        <ecNumber evidence="4 9">2.1.1.67</ecNumber>
    </recommendedName>
    <alternativeName>
        <fullName evidence="9">Thiopurine methyltransferase</fullName>
    </alternativeName>
</protein>
<keyword evidence="8 9" id="KW-0949">S-adenosyl-L-methionine</keyword>
<evidence type="ECO:0000256" key="6">
    <source>
        <dbReference type="ARBA" id="ARBA00022603"/>
    </source>
</evidence>
<evidence type="ECO:0000256" key="7">
    <source>
        <dbReference type="ARBA" id="ARBA00022679"/>
    </source>
</evidence>
<dbReference type="Proteomes" id="UP000178449">
    <property type="component" value="Unassembled WGS sequence"/>
</dbReference>
<proteinExistence type="inferred from homology"/>
<evidence type="ECO:0000256" key="9">
    <source>
        <dbReference type="HAMAP-Rule" id="MF_00812"/>
    </source>
</evidence>
<feature type="binding site" evidence="9">
    <location>
        <position position="45"/>
    </location>
    <ligand>
        <name>S-adenosyl-L-methionine</name>
        <dbReference type="ChEBI" id="CHEBI:59789"/>
    </ligand>
</feature>
<gene>
    <name evidence="9" type="primary">tpm</name>
    <name evidence="10" type="ORF">A2527_04915</name>
</gene>
<evidence type="ECO:0000256" key="1">
    <source>
        <dbReference type="ARBA" id="ARBA00000903"/>
    </source>
</evidence>
<evidence type="ECO:0000256" key="5">
    <source>
        <dbReference type="ARBA" id="ARBA00022490"/>
    </source>
</evidence>
<dbReference type="InterPro" id="IPR022474">
    <property type="entry name" value="Thiopur_S-MeTfrase_Se/Te_detox"/>
</dbReference>
<dbReference type="SUPFAM" id="SSF53335">
    <property type="entry name" value="S-adenosyl-L-methionine-dependent methyltransferases"/>
    <property type="match status" value="1"/>
</dbReference>
<evidence type="ECO:0000256" key="8">
    <source>
        <dbReference type="ARBA" id="ARBA00022691"/>
    </source>
</evidence>
<dbReference type="InterPro" id="IPR025835">
    <property type="entry name" value="Thiopurine_S-MeTrfase"/>
</dbReference>
<evidence type="ECO:0000256" key="3">
    <source>
        <dbReference type="ARBA" id="ARBA00008145"/>
    </source>
</evidence>
<dbReference type="CDD" id="cd02440">
    <property type="entry name" value="AdoMet_MTases"/>
    <property type="match status" value="1"/>
</dbReference>
<organism evidence="10 11">
    <name type="scientific">Candidatus Lambdaproteobacteria bacterium RIFOXYD2_FULL_50_16</name>
    <dbReference type="NCBI Taxonomy" id="1817772"/>
    <lineage>
        <taxon>Bacteria</taxon>
        <taxon>Pseudomonadati</taxon>
        <taxon>Pseudomonadota</taxon>
        <taxon>Candidatus Lambdaproteobacteria</taxon>
    </lineage>
</organism>
<dbReference type="PANTHER" id="PTHR10259">
    <property type="entry name" value="THIOPURINE S-METHYLTRANSFERASE"/>
    <property type="match status" value="1"/>
</dbReference>